<dbReference type="EMBL" id="KV454012">
    <property type="protein sequence ID" value="ODV97358.1"/>
    <property type="molecule type" value="Genomic_DNA"/>
</dbReference>
<feature type="compositionally biased region" description="Polar residues" evidence="11">
    <location>
        <begin position="1235"/>
        <end position="1252"/>
    </location>
</feature>
<evidence type="ECO:0000256" key="3">
    <source>
        <dbReference type="ARBA" id="ARBA00022574"/>
    </source>
</evidence>
<proteinExistence type="predicted"/>
<evidence type="ECO:0000256" key="11">
    <source>
        <dbReference type="SAM" id="MobiDB-lite"/>
    </source>
</evidence>
<name>A0A1E4U0B1_PACTA</name>
<sequence>MQFNNKDSDNRALADLEFKQLWIQTNFNDYDNQEINNNNNNNNNNINKENHQSYNIDDDDEDNNNNNNLNKDIQISKKTNNKNKKFNDDEDNRSNALQKTFLLNALSLQKRLLEGIQISDNVHDGAAGPRAFVHSPLQFWGNNEKILENDEKILKTIHANSPKKSPTGVTLAHSSLFSGIVKVNGLVKSADALKISLFYKPNKDGIDAGDIWDQNLKLLKDEQLQNEFENLNFIIFNKEKNETKFKKIHMRIIPMKFADQIMLALTYICIVAYFVISLVNIHSVKSRIGLLIAFVVEVALSIFSAATITSYLFRGIDFFQMPSQILPFVVIVVGIENMFRLLNSILSIPDEMPLQIKLSRALTNSGLSSTLIVAADLLILIFVIPFVASSTRQFCCFALIALVIDHFLHLTYFTAVVSVDMRRLELENLLRRSNAQGGGLIPSSANRVDNGNKKRAVPKKNLLSNSHLDISIDVPRRRFSLKNFFGESFFKIKLPFSTTVAGSVFMVVLLLIVNLRWIGSSSHINVFHQDNEIYKSSLPSSEYDKQQPGIVSENLLSSSVHLSDQFNISVVENGKFTFFLDQKYFGMEFAKLLEIPDKYDVYKLTILVEEPSIAVHKSAFDEFEFNFYRNYHNNYGNRYGFHNKLIPIVNFDLQTTYKFDVYYLFEFLTSLIFTASVASMILKLFIKTNDYGSMMTSDNVLSDDTAYKFSFKPPFNCKELCNGHFLDIINVTTSACPFIVSVGVDRKLLVWSPVTNPLPPPTELPISKQLWPITNVVMSDSGNFIAAFNKYGTIKCWSRLSMICIWTVQIDDLKKSKMLESFFRKRTAPAFSSRKKGIKSRLAKKTRPNGGSSNNFNYNQSVITEDDDKVNSSERSEVRHSRATSISSMTLPRSMSIDSTFDRSNNLKALSENTDYEFTMILSNGSMYIISCEDGSLKEEKITTSPLVSAAKIISPRVNDRLVCITDSGNLIVAVVINNKWKIRELAVQKENYNSGRSLLTPAALSRKSSFSSLAHQNFQKSPELRSQLNFQKKHPWDHHADVDDDEENRKKTEFENSEIATVSFVGMIVRTKGTIAELIDVQTGTLVKTFNIGQFKRGTFKVFHSPPIHCRFCGSASISSFSIVYIELDTNTLILHTFSIDNRAKNNICLRVERDPRETRCLGFERVTEHQHWLDNVEGWCLTDANMVMGIRRKEGVEMKDRDIIHSSSSYSTSVRSSLISNLKLKRNSGGNGVESQKLGQKQNGDSGSSLNSDKIWEGFTLDASGKVLYNQIPNGSDNGLFIKSIGPVAKFGHKSIVVTFGNVMKIFYNGNSNLFDVDGIGSDTSDSNINRLGFINRRKRLNVYNYQLTHSTNYNVTDELAEE</sequence>
<evidence type="ECO:0000256" key="4">
    <source>
        <dbReference type="ARBA" id="ARBA00022692"/>
    </source>
</evidence>
<keyword evidence="8" id="KW-0333">Golgi apparatus</keyword>
<feature type="compositionally biased region" description="Low complexity" evidence="11">
    <location>
        <begin position="33"/>
        <end position="47"/>
    </location>
</feature>
<feature type="region of interest" description="Disordered" evidence="11">
    <location>
        <begin position="1228"/>
        <end position="1252"/>
    </location>
</feature>
<feature type="transmembrane region" description="Helical" evidence="12">
    <location>
        <begin position="394"/>
        <end position="415"/>
    </location>
</feature>
<evidence type="ECO:0000256" key="2">
    <source>
        <dbReference type="ARBA" id="ARBA00004653"/>
    </source>
</evidence>
<feature type="compositionally biased region" description="Basic and acidic residues" evidence="11">
    <location>
        <begin position="869"/>
        <end position="880"/>
    </location>
</feature>
<organism evidence="14 15">
    <name type="scientific">Pachysolen tannophilus NRRL Y-2460</name>
    <dbReference type="NCBI Taxonomy" id="669874"/>
    <lineage>
        <taxon>Eukaryota</taxon>
        <taxon>Fungi</taxon>
        <taxon>Dikarya</taxon>
        <taxon>Ascomycota</taxon>
        <taxon>Saccharomycotina</taxon>
        <taxon>Pichiomycetes</taxon>
        <taxon>Pachysolenaceae</taxon>
        <taxon>Pachysolen</taxon>
    </lineage>
</organism>
<evidence type="ECO:0000256" key="9">
    <source>
        <dbReference type="ARBA" id="ARBA00023136"/>
    </source>
</evidence>
<evidence type="ECO:0000256" key="10">
    <source>
        <dbReference type="ARBA" id="ARBA00023180"/>
    </source>
</evidence>
<accession>A0A1E4U0B1</accession>
<protein>
    <recommendedName>
        <fullName evidence="13">SSD domain-containing protein</fullName>
    </recommendedName>
</protein>
<keyword evidence="6" id="KW-0256">Endoplasmic reticulum</keyword>
<dbReference type="GO" id="GO:0032936">
    <property type="term" value="C:SREBP-SCAP complex"/>
    <property type="evidence" value="ECO:0007669"/>
    <property type="project" value="TreeGrafter"/>
</dbReference>
<dbReference type="PANTHER" id="PTHR46378:SF1">
    <property type="entry name" value="STEROL REGULATORY ELEMENT-BINDING PROTEIN CLEAVAGE-ACTIVATING PROTEIN"/>
    <property type="match status" value="1"/>
</dbReference>
<evidence type="ECO:0000256" key="8">
    <source>
        <dbReference type="ARBA" id="ARBA00023034"/>
    </source>
</evidence>
<gene>
    <name evidence="14" type="ORF">PACTADRAFT_49088</name>
</gene>
<dbReference type="PANTHER" id="PTHR46378">
    <property type="entry name" value="STEROL REGULATORY ELEMENT-BINDING PROTEIN CLEAVAGE-ACTIVATING PROTEIN"/>
    <property type="match status" value="1"/>
</dbReference>
<dbReference type="GO" id="GO:0005789">
    <property type="term" value="C:endoplasmic reticulum membrane"/>
    <property type="evidence" value="ECO:0007669"/>
    <property type="project" value="UniProtKB-SubCell"/>
</dbReference>
<keyword evidence="15" id="KW-1185">Reference proteome</keyword>
<keyword evidence="10" id="KW-0325">Glycoprotein</keyword>
<evidence type="ECO:0000313" key="15">
    <source>
        <dbReference type="Proteomes" id="UP000094236"/>
    </source>
</evidence>
<feature type="transmembrane region" description="Helical" evidence="12">
    <location>
        <begin position="661"/>
        <end position="686"/>
    </location>
</feature>
<keyword evidence="4 12" id="KW-0812">Transmembrane</keyword>
<dbReference type="PROSITE" id="PS50156">
    <property type="entry name" value="SSD"/>
    <property type="match status" value="1"/>
</dbReference>
<evidence type="ECO:0000256" key="12">
    <source>
        <dbReference type="SAM" id="Phobius"/>
    </source>
</evidence>
<evidence type="ECO:0000256" key="7">
    <source>
        <dbReference type="ARBA" id="ARBA00022989"/>
    </source>
</evidence>
<dbReference type="GO" id="GO:0000139">
    <property type="term" value="C:Golgi membrane"/>
    <property type="evidence" value="ECO:0007669"/>
    <property type="project" value="UniProtKB-SubCell"/>
</dbReference>
<comment type="subcellular location">
    <subcellularLocation>
        <location evidence="1">Endoplasmic reticulum membrane</location>
    </subcellularLocation>
    <subcellularLocation>
        <location evidence="2">Golgi apparatus membrane</location>
        <topology evidence="2">Multi-pass membrane protein</topology>
    </subcellularLocation>
</comment>
<evidence type="ECO:0000256" key="1">
    <source>
        <dbReference type="ARBA" id="ARBA00004586"/>
    </source>
</evidence>
<dbReference type="OrthoDB" id="1914839at2759"/>
<dbReference type="Pfam" id="PF12349">
    <property type="entry name" value="Sterol-sensing"/>
    <property type="match status" value="1"/>
</dbReference>
<dbReference type="SUPFAM" id="SSF50978">
    <property type="entry name" value="WD40 repeat-like"/>
    <property type="match status" value="1"/>
</dbReference>
<feature type="region of interest" description="Disordered" evidence="11">
    <location>
        <begin position="33"/>
        <end position="91"/>
    </location>
</feature>
<dbReference type="GO" id="GO:0032933">
    <property type="term" value="P:SREBP signaling pathway"/>
    <property type="evidence" value="ECO:0007669"/>
    <property type="project" value="InterPro"/>
</dbReference>
<dbReference type="Proteomes" id="UP000094236">
    <property type="component" value="Unassembled WGS sequence"/>
</dbReference>
<feature type="compositionally biased region" description="Basic residues" evidence="11">
    <location>
        <begin position="834"/>
        <end position="847"/>
    </location>
</feature>
<keyword evidence="3" id="KW-0853">WD repeat</keyword>
<evidence type="ECO:0000256" key="5">
    <source>
        <dbReference type="ARBA" id="ARBA00022737"/>
    </source>
</evidence>
<dbReference type="InterPro" id="IPR030225">
    <property type="entry name" value="SCAP"/>
</dbReference>
<feature type="transmembrane region" description="Helical" evidence="12">
    <location>
        <begin position="494"/>
        <end position="513"/>
    </location>
</feature>
<feature type="domain" description="SSD" evidence="13">
    <location>
        <begin position="259"/>
        <end position="419"/>
    </location>
</feature>
<evidence type="ECO:0000313" key="14">
    <source>
        <dbReference type="EMBL" id="ODV97358.1"/>
    </source>
</evidence>
<dbReference type="GO" id="GO:0032934">
    <property type="term" value="F:sterol binding"/>
    <property type="evidence" value="ECO:0007669"/>
    <property type="project" value="InterPro"/>
</dbReference>
<keyword evidence="7 12" id="KW-1133">Transmembrane helix</keyword>
<dbReference type="InterPro" id="IPR053958">
    <property type="entry name" value="HMGCR/SNAP/NPC1-like_SSD"/>
</dbReference>
<evidence type="ECO:0000256" key="6">
    <source>
        <dbReference type="ARBA" id="ARBA00022824"/>
    </source>
</evidence>
<dbReference type="InterPro" id="IPR000731">
    <property type="entry name" value="SSD"/>
</dbReference>
<evidence type="ECO:0000259" key="13">
    <source>
        <dbReference type="PROSITE" id="PS50156"/>
    </source>
</evidence>
<keyword evidence="9 12" id="KW-0472">Membrane</keyword>
<dbReference type="GO" id="GO:0045540">
    <property type="term" value="P:regulation of cholesterol biosynthetic process"/>
    <property type="evidence" value="ECO:0007669"/>
    <property type="project" value="TreeGrafter"/>
</dbReference>
<reference evidence="15" key="1">
    <citation type="submission" date="2016-05" db="EMBL/GenBank/DDBJ databases">
        <title>Comparative genomics of biotechnologically important yeasts.</title>
        <authorList>
            <consortium name="DOE Joint Genome Institute"/>
            <person name="Riley R."/>
            <person name="Haridas S."/>
            <person name="Wolfe K.H."/>
            <person name="Lopes M.R."/>
            <person name="Hittinger C.T."/>
            <person name="Goker M."/>
            <person name="Salamov A."/>
            <person name="Wisecaver J."/>
            <person name="Long T.M."/>
            <person name="Aerts A.L."/>
            <person name="Barry K."/>
            <person name="Choi C."/>
            <person name="Clum A."/>
            <person name="Coughlan A.Y."/>
            <person name="Deshpande S."/>
            <person name="Douglass A.P."/>
            <person name="Hanson S.J."/>
            <person name="Klenk H.-P."/>
            <person name="Labutti K."/>
            <person name="Lapidus A."/>
            <person name="Lindquist E."/>
            <person name="Lipzen A."/>
            <person name="Meier-Kolthoff J.P."/>
            <person name="Ohm R.A."/>
            <person name="Otillar R.P."/>
            <person name="Pangilinan J."/>
            <person name="Peng Y."/>
            <person name="Rokas A."/>
            <person name="Rosa C.A."/>
            <person name="Scheuner C."/>
            <person name="Sibirny A.A."/>
            <person name="Slot J.C."/>
            <person name="Stielow J.B."/>
            <person name="Sun H."/>
            <person name="Kurtzman C.P."/>
            <person name="Blackwell M."/>
            <person name="Grigoriev I.V."/>
            <person name="Jeffries T.W."/>
        </authorList>
    </citation>
    <scope>NUCLEOTIDE SEQUENCE [LARGE SCALE GENOMIC DNA]</scope>
    <source>
        <strain evidence="15">NRRL Y-2460</strain>
    </source>
</reference>
<feature type="compositionally biased region" description="Polar residues" evidence="11">
    <location>
        <begin position="849"/>
        <end position="863"/>
    </location>
</feature>
<dbReference type="InterPro" id="IPR036322">
    <property type="entry name" value="WD40_repeat_dom_sf"/>
</dbReference>
<dbReference type="STRING" id="669874.A0A1E4U0B1"/>
<feature type="region of interest" description="Disordered" evidence="11">
    <location>
        <begin position="834"/>
        <end position="887"/>
    </location>
</feature>
<feature type="transmembrane region" description="Helical" evidence="12">
    <location>
        <begin position="288"/>
        <end position="313"/>
    </location>
</feature>
<feature type="transmembrane region" description="Helical" evidence="12">
    <location>
        <begin position="257"/>
        <end position="276"/>
    </location>
</feature>
<keyword evidence="5" id="KW-0677">Repeat</keyword>
<feature type="transmembrane region" description="Helical" evidence="12">
    <location>
        <begin position="366"/>
        <end position="387"/>
    </location>
</feature>